<evidence type="ECO:0000256" key="1">
    <source>
        <dbReference type="SAM" id="MobiDB-lite"/>
    </source>
</evidence>
<dbReference type="AlphaFoldDB" id="A0A1Y0IKS2"/>
<reference evidence="3" key="1">
    <citation type="submission" date="2017-05" db="EMBL/GenBank/DDBJ databases">
        <authorList>
            <person name="Sung H."/>
        </authorList>
    </citation>
    <scope>NUCLEOTIDE SEQUENCE [LARGE SCALE GENOMIC DNA]</scope>
    <source>
        <strain evidence="3">AR23208</strain>
    </source>
</reference>
<protein>
    <submittedName>
        <fullName evidence="2">Uncharacterized protein</fullName>
    </submittedName>
</protein>
<feature type="compositionally biased region" description="Basic and acidic residues" evidence="1">
    <location>
        <begin position="1"/>
        <end position="21"/>
    </location>
</feature>
<name>A0A1Y0IKS2_9BACL</name>
<dbReference type="EMBL" id="CP021434">
    <property type="protein sequence ID" value="ARU59964.1"/>
    <property type="molecule type" value="Genomic_DNA"/>
</dbReference>
<keyword evidence="3" id="KW-1185">Reference proteome</keyword>
<evidence type="ECO:0000313" key="3">
    <source>
        <dbReference type="Proteomes" id="UP000195437"/>
    </source>
</evidence>
<accession>A0A1Y0IKS2</accession>
<sequence length="99" mass="11383">MKRPHFTGDSDTKDRSEDVKQPKTAKQYYDELYTEKNGYMSVDEAVQIFESKNKTKLELLTIFPSQVIMKKGEIVSAPDRKGTAMYIYFLSELSSDSLT</sequence>
<dbReference type="RefSeq" id="WP_087455353.1">
    <property type="nucleotide sequence ID" value="NZ_CP021434.1"/>
</dbReference>
<gene>
    <name evidence="2" type="ORF">CBW65_01975</name>
</gene>
<organism evidence="2 3">
    <name type="scientific">Tumebacillus avium</name>
    <dbReference type="NCBI Taxonomy" id="1903704"/>
    <lineage>
        <taxon>Bacteria</taxon>
        <taxon>Bacillati</taxon>
        <taxon>Bacillota</taxon>
        <taxon>Bacilli</taxon>
        <taxon>Bacillales</taxon>
        <taxon>Alicyclobacillaceae</taxon>
        <taxon>Tumebacillus</taxon>
    </lineage>
</organism>
<feature type="region of interest" description="Disordered" evidence="1">
    <location>
        <begin position="1"/>
        <end position="23"/>
    </location>
</feature>
<evidence type="ECO:0000313" key="2">
    <source>
        <dbReference type="EMBL" id="ARU59964.1"/>
    </source>
</evidence>
<dbReference type="Proteomes" id="UP000195437">
    <property type="component" value="Chromosome"/>
</dbReference>
<dbReference type="KEGG" id="tum:CBW65_01975"/>
<proteinExistence type="predicted"/>